<organism evidence="3 5">
    <name type="scientific">Aequorivita flava</name>
    <dbReference type="NCBI Taxonomy" id="3114371"/>
    <lineage>
        <taxon>Bacteria</taxon>
        <taxon>Pseudomonadati</taxon>
        <taxon>Bacteroidota</taxon>
        <taxon>Flavobacteriia</taxon>
        <taxon>Flavobacteriales</taxon>
        <taxon>Flavobacteriaceae</taxon>
        <taxon>Aequorivita</taxon>
    </lineage>
</organism>
<comment type="similarity">
    <text evidence="2">Belongs to the RelE toxin family.</text>
</comment>
<sequence length="99" mass="11931">MGVYRLSRKAEFDLEVMYEFGISKFGLIQAQKYFFEMQETFKLLGRNVNLGRDASEFIDNLKRFSFKSHTIFYFKSLDEIFIIRVLSQQMDYEQNLQLE</sequence>
<keyword evidence="6" id="KW-1185">Reference proteome</keyword>
<dbReference type="RefSeq" id="WP_342686381.1">
    <property type="nucleotide sequence ID" value="NZ_JAZBJM010000001.1"/>
</dbReference>
<dbReference type="InterPro" id="IPR028344">
    <property type="entry name" value="ParE1/4"/>
</dbReference>
<name>A0AB35YKV5_9FLAO</name>
<gene>
    <name evidence="4" type="ORF">VZD24_07445</name>
    <name evidence="3" type="ORF">VZD85_00525</name>
</gene>
<protein>
    <recommendedName>
        <fullName evidence="2">Toxin</fullName>
    </recommendedName>
</protein>
<dbReference type="AlphaFoldDB" id="A0AB35YKV5"/>
<dbReference type="EMBL" id="JAZBJM010000001">
    <property type="protein sequence ID" value="MEM0516820.1"/>
    <property type="molecule type" value="Genomic_DNA"/>
</dbReference>
<proteinExistence type="inferred from homology"/>
<accession>A0AB35YKV5</accession>
<dbReference type="Proteomes" id="UP001390963">
    <property type="component" value="Unassembled WGS sequence"/>
</dbReference>
<evidence type="ECO:0000313" key="6">
    <source>
        <dbReference type="Proteomes" id="UP001390963"/>
    </source>
</evidence>
<dbReference type="Proteomes" id="UP001388259">
    <property type="component" value="Unassembled WGS sequence"/>
</dbReference>
<evidence type="ECO:0000313" key="3">
    <source>
        <dbReference type="EMBL" id="MEM0516820.1"/>
    </source>
</evidence>
<dbReference type="PIRSF" id="PIRSF029218">
    <property type="entry name" value="ParE"/>
    <property type="match status" value="1"/>
</dbReference>
<dbReference type="Gene3D" id="3.30.2310.20">
    <property type="entry name" value="RelE-like"/>
    <property type="match status" value="1"/>
</dbReference>
<evidence type="ECO:0000256" key="2">
    <source>
        <dbReference type="PIRNR" id="PIRNR029218"/>
    </source>
</evidence>
<dbReference type="EMBL" id="JBANCF010000004">
    <property type="protein sequence ID" value="MEM0573344.1"/>
    <property type="molecule type" value="Genomic_DNA"/>
</dbReference>
<evidence type="ECO:0000313" key="5">
    <source>
        <dbReference type="Proteomes" id="UP001388259"/>
    </source>
</evidence>
<reference evidence="3 6" key="1">
    <citation type="submission" date="2024-01" db="EMBL/GenBank/DDBJ databases">
        <title>Aequorivita flavus sp. nov., isolated from deep-sea sediment.</title>
        <authorList>
            <person name="Chen X."/>
        </authorList>
    </citation>
    <scope>NUCLEOTIDE SEQUENCE</scope>
    <source>
        <strain evidence="3">MCCC 1A16923</strain>
        <strain evidence="4 6">MCCC 1A16935</strain>
    </source>
</reference>
<dbReference type="InterPro" id="IPR035093">
    <property type="entry name" value="RelE/ParE_toxin_dom_sf"/>
</dbReference>
<dbReference type="Pfam" id="PF05016">
    <property type="entry name" value="ParE_toxin"/>
    <property type="match status" value="1"/>
</dbReference>
<comment type="caution">
    <text evidence="3">The sequence shown here is derived from an EMBL/GenBank/DDBJ whole genome shotgun (WGS) entry which is preliminary data.</text>
</comment>
<keyword evidence="1" id="KW-1277">Toxin-antitoxin system</keyword>
<evidence type="ECO:0000256" key="1">
    <source>
        <dbReference type="ARBA" id="ARBA00022649"/>
    </source>
</evidence>
<dbReference type="InterPro" id="IPR007712">
    <property type="entry name" value="RelE/ParE_toxin"/>
</dbReference>
<evidence type="ECO:0000313" key="4">
    <source>
        <dbReference type="EMBL" id="MEM0573344.1"/>
    </source>
</evidence>